<reference evidence="4 5" key="2">
    <citation type="journal article" date="2013" name="Nature">
        <title>The zebrafish reference genome sequence and its relationship to the human genome.</title>
        <authorList>
            <consortium name="Genome Reference Consortium Zebrafish"/>
            <person name="Howe K."/>
            <person name="Clark M.D."/>
            <person name="Torroja C.F."/>
            <person name="Torrance J."/>
            <person name="Berthelot C."/>
            <person name="Muffato M."/>
            <person name="Collins J.E."/>
            <person name="Humphray S."/>
            <person name="McLaren K."/>
            <person name="Matthews L."/>
            <person name="McLaren S."/>
            <person name="Sealy I."/>
            <person name="Caccamo M."/>
            <person name="Churcher C."/>
            <person name="Scott C."/>
            <person name="Barrett J.C."/>
            <person name="Koch R."/>
            <person name="Rauch G.J."/>
            <person name="White S."/>
            <person name="Chow W."/>
            <person name="Kilian B."/>
            <person name="Quintais L.T."/>
            <person name="Guerra-Assuncao J.A."/>
            <person name="Zhou Y."/>
            <person name="Gu Y."/>
            <person name="Yen J."/>
            <person name="Vogel J.H."/>
            <person name="Eyre T."/>
            <person name="Redmond S."/>
            <person name="Banerjee R."/>
            <person name="Chi J."/>
            <person name="Fu B."/>
            <person name="Langley E."/>
            <person name="Maguire S.F."/>
            <person name="Laird G.K."/>
            <person name="Lloyd D."/>
            <person name="Kenyon E."/>
            <person name="Donaldson S."/>
            <person name="Sehra H."/>
            <person name="Almeida-King J."/>
            <person name="Loveland J."/>
            <person name="Trevanion S."/>
            <person name="Jones M."/>
            <person name="Quail M."/>
            <person name="Willey D."/>
            <person name="Hunt A."/>
            <person name="Burton J."/>
            <person name="Sims S."/>
            <person name="McLay K."/>
            <person name="Plumb B."/>
            <person name="Davis J."/>
            <person name="Clee C."/>
            <person name="Oliver K."/>
            <person name="Clark R."/>
            <person name="Riddle C."/>
            <person name="Elliot D."/>
            <person name="Eliott D."/>
            <person name="Threadgold G."/>
            <person name="Harden G."/>
            <person name="Ware D."/>
            <person name="Begum S."/>
            <person name="Mortimore B."/>
            <person name="Mortimer B."/>
            <person name="Kerry G."/>
            <person name="Heath P."/>
            <person name="Phillimore B."/>
            <person name="Tracey A."/>
            <person name="Corby N."/>
            <person name="Dunn M."/>
            <person name="Johnson C."/>
            <person name="Wood J."/>
            <person name="Clark S."/>
            <person name="Pelan S."/>
            <person name="Griffiths G."/>
            <person name="Smith M."/>
            <person name="Glithero R."/>
            <person name="Howden P."/>
            <person name="Barker N."/>
            <person name="Lloyd C."/>
            <person name="Stevens C."/>
            <person name="Harley J."/>
            <person name="Holt K."/>
            <person name="Panagiotidis G."/>
            <person name="Lovell J."/>
            <person name="Beasley H."/>
            <person name="Henderson C."/>
            <person name="Gordon D."/>
            <person name="Auger K."/>
            <person name="Wright D."/>
            <person name="Collins J."/>
            <person name="Raisen C."/>
            <person name="Dyer L."/>
            <person name="Leung K."/>
            <person name="Robertson L."/>
            <person name="Ambridge K."/>
            <person name="Leongamornlert D."/>
            <person name="McGuire S."/>
            <person name="Gilderthorp R."/>
            <person name="Griffiths C."/>
            <person name="Manthravadi D."/>
            <person name="Nichol S."/>
            <person name="Barker G."/>
            <person name="Whitehead S."/>
            <person name="Kay M."/>
            <person name="Brown J."/>
            <person name="Murnane C."/>
            <person name="Gray E."/>
            <person name="Humphries M."/>
            <person name="Sycamore N."/>
            <person name="Barker D."/>
            <person name="Saunders D."/>
            <person name="Wallis J."/>
            <person name="Babbage A."/>
            <person name="Hammond S."/>
            <person name="Mashreghi-Mohammadi M."/>
            <person name="Barr L."/>
            <person name="Martin S."/>
            <person name="Wray P."/>
            <person name="Ellington A."/>
            <person name="Matthews N."/>
            <person name="Ellwood M."/>
            <person name="Woodmansey R."/>
            <person name="Clark G."/>
            <person name="Cooper J."/>
            <person name="Cooper J."/>
            <person name="Tromans A."/>
            <person name="Grafham D."/>
            <person name="Skuce C."/>
            <person name="Pandian R."/>
            <person name="Andrews R."/>
            <person name="Harrison E."/>
            <person name="Kimberley A."/>
            <person name="Garnett J."/>
            <person name="Fosker N."/>
            <person name="Hall R."/>
            <person name="Garner P."/>
            <person name="Kelly D."/>
            <person name="Bird C."/>
            <person name="Palmer S."/>
            <person name="Gehring I."/>
            <person name="Berger A."/>
            <person name="Dooley C.M."/>
            <person name="Ersan-Urun Z."/>
            <person name="Eser C."/>
            <person name="Geiger H."/>
            <person name="Geisler M."/>
            <person name="Karotki L."/>
            <person name="Kirn A."/>
            <person name="Konantz J."/>
            <person name="Konantz M."/>
            <person name="Oberlander M."/>
            <person name="Rudolph-Geiger S."/>
            <person name="Teucke M."/>
            <person name="Lanz C."/>
            <person name="Raddatz G."/>
            <person name="Osoegawa K."/>
            <person name="Zhu B."/>
            <person name="Rapp A."/>
            <person name="Widaa S."/>
            <person name="Langford C."/>
            <person name="Yang F."/>
            <person name="Schuster S.C."/>
            <person name="Carter N.P."/>
            <person name="Harrow J."/>
            <person name="Ning Z."/>
            <person name="Herrero J."/>
            <person name="Searle S.M."/>
            <person name="Enright A."/>
            <person name="Geisler R."/>
            <person name="Plasterk R.H."/>
            <person name="Lee C."/>
            <person name="Westerfield M."/>
            <person name="de Jong P.J."/>
            <person name="Zon L.I."/>
            <person name="Postlethwait J.H."/>
            <person name="Nusslein-Volhard C."/>
            <person name="Hubbard T.J."/>
            <person name="Roest Crollius H."/>
            <person name="Rogers J."/>
            <person name="Stemple D.L."/>
        </authorList>
    </citation>
    <scope>NUCLEOTIDE SEQUENCE [LARGE SCALE GENOMIC DNA]</scope>
    <source>
        <strain evidence="4">Tuebingen</strain>
    </source>
</reference>
<evidence type="ECO:0000256" key="2">
    <source>
        <dbReference type="SAM" id="SignalP"/>
    </source>
</evidence>
<dbReference type="ExpressionAtlas" id="E9QIX3">
    <property type="expression patterns" value="baseline"/>
</dbReference>
<dbReference type="InterPro" id="IPR013106">
    <property type="entry name" value="Ig_V-set"/>
</dbReference>
<reference evidence="4" key="1">
    <citation type="submission" date="2011-07" db="UniProtKB">
        <authorList>
            <consortium name="Ensembl"/>
        </authorList>
    </citation>
    <scope>IDENTIFICATION</scope>
    <source>
        <strain evidence="4">Tuebingen</strain>
    </source>
</reference>
<dbReference type="SMART" id="SM00409">
    <property type="entry name" value="IG"/>
    <property type="match status" value="4"/>
</dbReference>
<feature type="domain" description="Immunoglobulin" evidence="3">
    <location>
        <begin position="20"/>
        <end position="122"/>
    </location>
</feature>
<dbReference type="InterPro" id="IPR003599">
    <property type="entry name" value="Ig_sub"/>
</dbReference>
<keyword evidence="1" id="KW-0812">Transmembrane</keyword>
<dbReference type="EMBL" id="CABZ01046418">
    <property type="status" value="NOT_ANNOTATED_CDS"/>
    <property type="molecule type" value="Genomic_DNA"/>
</dbReference>
<sequence>MQTSFLSVCFLLLGGAFGADETVSVMEGNSVTLQTNLTEILNRDTLLWVFGSKEFVISQITRKDDLTSIFITEDERFSGRVQVDQKTGFLTIRNIRIRYSGQYKLTISREKTTIKTFSVFVFAVVEKTDGVKSLSVMEGDSVSLQKDSTELQRDDLIVWRFGDKGLLLAKIDVETNETLLNADDERFRNKLKLDYQTGSLTIKNARTEHTGLYEVQVSGRESSQQFLLSVTAPHHSGLPAGAIAGIIIIVLLIAAFVTFIIVYYYYRRKISKLEHVDEVVVEAKVEAEVKEKEGRTHCLRTGMKLQEDDEIKWWFNTNLIAKFSGGNFTSYESDNVRFKDKLWKADKYGDLLITNIRSIHSGVYKVEAKGKSKIITVTVEDTEVPVEVGDTLIFNTHVETKPGDLILWTFGATHQLIKAESGEISINDERYRDRLELDTQTGSLTIRNITDEDYGYFHLQIINKERTRFRRFKVVKETTRGNVSNEQQEERIPLQPR</sequence>
<feature type="transmembrane region" description="Helical" evidence="1">
    <location>
        <begin position="242"/>
        <end position="266"/>
    </location>
</feature>
<dbReference type="InterPro" id="IPR036179">
    <property type="entry name" value="Ig-like_dom_sf"/>
</dbReference>
<keyword evidence="5" id="KW-1185">Reference proteome</keyword>
<dbReference type="PaxDb" id="7955-ENSDARP00000115908"/>
<dbReference type="Bgee" id="ENSDARG00000116618">
    <property type="expression patterns" value="Expressed in granulocyte and 16 other cell types or tissues"/>
</dbReference>
<keyword evidence="1" id="KW-1133">Transmembrane helix</keyword>
<proteinExistence type="predicted"/>
<dbReference type="EMBL" id="CR450686">
    <property type="status" value="NOT_ANNOTATED_CDS"/>
    <property type="molecule type" value="Genomic_DNA"/>
</dbReference>
<accession>A0A8N7TAY5</accession>
<protein>
    <submittedName>
        <fullName evidence="4">Si:ch73-27e22.8</fullName>
    </submittedName>
    <submittedName>
        <fullName evidence="6">Uncharacterized protein si:dkey-182g1.3 isoform X1</fullName>
    </submittedName>
</protein>
<dbReference type="RefSeq" id="XP_688505.5">
    <property type="nucleotide sequence ID" value="XM_683413.9"/>
</dbReference>
<accession>E9QIX3</accession>
<dbReference type="Proteomes" id="UP000000437">
    <property type="component" value="Chromosome 22"/>
</dbReference>
<dbReference type="Ensembl" id="ENSDART00000137146.2">
    <property type="protein sequence ID" value="ENSDARP00000115908.1"/>
    <property type="gene ID" value="ENSDARG00000116618.1"/>
</dbReference>
<keyword evidence="1" id="KW-0472">Membrane</keyword>
<dbReference type="OrthoDB" id="8860027at2759"/>
<dbReference type="EMBL" id="CR974475">
    <property type="status" value="NOT_ANNOTATED_CDS"/>
    <property type="molecule type" value="Genomic_DNA"/>
</dbReference>
<evidence type="ECO:0000259" key="3">
    <source>
        <dbReference type="SMART" id="SM00409"/>
    </source>
</evidence>
<evidence type="ECO:0000256" key="1">
    <source>
        <dbReference type="SAM" id="Phobius"/>
    </source>
</evidence>
<feature type="domain" description="Immunoglobulin" evidence="3">
    <location>
        <begin position="381"/>
        <end position="477"/>
    </location>
</feature>
<dbReference type="SUPFAM" id="SSF48726">
    <property type="entry name" value="Immunoglobulin"/>
    <property type="match status" value="4"/>
</dbReference>
<dbReference type="Pfam" id="PF07686">
    <property type="entry name" value="V-set"/>
    <property type="match status" value="1"/>
</dbReference>
<evidence type="ECO:0000313" key="6">
    <source>
        <dbReference type="RefSeq" id="XP_688505.5"/>
    </source>
</evidence>
<feature type="domain" description="Immunoglobulin" evidence="3">
    <location>
        <begin position="286"/>
        <end position="380"/>
    </location>
</feature>
<reference evidence="6" key="3">
    <citation type="submission" date="2025-04" db="UniProtKB">
        <authorList>
            <consortium name="RefSeq"/>
        </authorList>
    </citation>
    <scope>IDENTIFICATION</scope>
    <source>
        <strain evidence="6">Tuebingen</strain>
    </source>
</reference>
<evidence type="ECO:0000313" key="5">
    <source>
        <dbReference type="Proteomes" id="UP000000437"/>
    </source>
</evidence>
<feature type="chain" id="PRO_5044730352" evidence="2">
    <location>
        <begin position="19"/>
        <end position="497"/>
    </location>
</feature>
<dbReference type="PANTHER" id="PTHR21063:SF4">
    <property type="entry name" value="CD48 ANTIGEN-RELATED"/>
    <property type="match status" value="1"/>
</dbReference>
<name>E9QIX3_DANRE</name>
<dbReference type="ZFIN" id="ZDB-GENE-100917-4">
    <property type="gene designation" value="si:ch73-27e22.8"/>
</dbReference>
<dbReference type="EMBL" id="CABZ01046420">
    <property type="status" value="NOT_ANNOTATED_CDS"/>
    <property type="molecule type" value="Genomic_DNA"/>
</dbReference>
<gene>
    <name evidence="6" type="primary">si:dkey-182g1.3</name>
</gene>
<organism evidence="4">
    <name type="scientific">Danio rerio</name>
    <name type="common">Zebrafish</name>
    <name type="synonym">Brachydanio rerio</name>
    <dbReference type="NCBI Taxonomy" id="7955"/>
    <lineage>
        <taxon>Eukaryota</taxon>
        <taxon>Metazoa</taxon>
        <taxon>Chordata</taxon>
        <taxon>Craniata</taxon>
        <taxon>Vertebrata</taxon>
        <taxon>Euteleostomi</taxon>
        <taxon>Actinopterygii</taxon>
        <taxon>Neopterygii</taxon>
        <taxon>Teleostei</taxon>
        <taxon>Ostariophysi</taxon>
        <taxon>Cypriniformes</taxon>
        <taxon>Danionidae</taxon>
        <taxon>Danioninae</taxon>
        <taxon>Danio</taxon>
    </lineage>
</organism>
<dbReference type="AlphaFoldDB" id="E9QIX3"/>
<dbReference type="InterPro" id="IPR013783">
    <property type="entry name" value="Ig-like_fold"/>
</dbReference>
<dbReference type="PhylomeDB" id="E9QIX3"/>
<feature type="signal peptide" evidence="2">
    <location>
        <begin position="1"/>
        <end position="18"/>
    </location>
</feature>
<feature type="domain" description="Immunoglobulin" evidence="3">
    <location>
        <begin position="131"/>
        <end position="231"/>
    </location>
</feature>
<keyword evidence="2" id="KW-0732">Signal</keyword>
<dbReference type="HOGENOM" id="CLU_029196_0_0_1"/>
<dbReference type="PANTHER" id="PTHR21063">
    <property type="entry name" value="LFA-3"/>
    <property type="match status" value="1"/>
</dbReference>
<dbReference type="GeneTree" id="ENSGT01050000244806"/>
<dbReference type="EMBL" id="CABZ01046419">
    <property type="status" value="NOT_ANNOTATED_CDS"/>
    <property type="molecule type" value="Genomic_DNA"/>
</dbReference>
<dbReference type="KEGG" id="dre:553357"/>
<evidence type="ECO:0000313" key="4">
    <source>
        <dbReference type="Ensembl" id="ENSDARP00000115908"/>
    </source>
</evidence>
<dbReference type="GeneID" id="553357"/>
<dbReference type="Gene3D" id="2.60.40.10">
    <property type="entry name" value="Immunoglobulins"/>
    <property type="match status" value="4"/>
</dbReference>